<sequence length="184" mass="20500">MPGPRGAGATARQRTAAQRKSKEDDVPAEEVVVQDSEEQAAEIRELRKRNDAANERAQNGLDIGVIVVLFITGANFLHQLENPSLLSVLSGLQTLLLPLSLTPYYLPLFRPLTESYHTYLAFVHLILFVPAFLQVKSAVPLSELVRWALPELMVGAVEIQRRNERDSEAKLRQLEGLQYDVKGA</sequence>
<dbReference type="EMBL" id="RSCD01000014">
    <property type="protein sequence ID" value="RSH89244.1"/>
    <property type="molecule type" value="Genomic_DNA"/>
</dbReference>
<gene>
    <name evidence="2" type="ORF">EHS25_002356</name>
</gene>
<evidence type="ECO:0000313" key="3">
    <source>
        <dbReference type="Proteomes" id="UP000279259"/>
    </source>
</evidence>
<comment type="caution">
    <text evidence="2">The sequence shown here is derived from an EMBL/GenBank/DDBJ whole genome shotgun (WGS) entry which is preliminary data.</text>
</comment>
<evidence type="ECO:0000313" key="2">
    <source>
        <dbReference type="EMBL" id="RSH89244.1"/>
    </source>
</evidence>
<dbReference type="Proteomes" id="UP000279259">
    <property type="component" value="Unassembled WGS sequence"/>
</dbReference>
<keyword evidence="3" id="KW-1185">Reference proteome</keyword>
<organism evidence="2 3">
    <name type="scientific">Saitozyma podzolica</name>
    <dbReference type="NCBI Taxonomy" id="1890683"/>
    <lineage>
        <taxon>Eukaryota</taxon>
        <taxon>Fungi</taxon>
        <taxon>Dikarya</taxon>
        <taxon>Basidiomycota</taxon>
        <taxon>Agaricomycotina</taxon>
        <taxon>Tremellomycetes</taxon>
        <taxon>Tremellales</taxon>
        <taxon>Trimorphomycetaceae</taxon>
        <taxon>Saitozyma</taxon>
    </lineage>
</organism>
<dbReference type="AlphaFoldDB" id="A0A427YE61"/>
<proteinExistence type="predicted"/>
<feature type="region of interest" description="Disordered" evidence="1">
    <location>
        <begin position="1"/>
        <end position="37"/>
    </location>
</feature>
<accession>A0A427YE61</accession>
<feature type="compositionally biased region" description="Low complexity" evidence="1">
    <location>
        <begin position="7"/>
        <end position="18"/>
    </location>
</feature>
<protein>
    <submittedName>
        <fullName evidence="2">Uncharacterized protein</fullName>
    </submittedName>
</protein>
<dbReference type="OrthoDB" id="2563070at2759"/>
<name>A0A427YE61_9TREE</name>
<evidence type="ECO:0000256" key="1">
    <source>
        <dbReference type="SAM" id="MobiDB-lite"/>
    </source>
</evidence>
<reference evidence="2 3" key="1">
    <citation type="submission" date="2018-11" db="EMBL/GenBank/DDBJ databases">
        <title>Genome sequence of Saitozyma podzolica DSM 27192.</title>
        <authorList>
            <person name="Aliyu H."/>
            <person name="Gorte O."/>
            <person name="Ochsenreither K."/>
        </authorList>
    </citation>
    <scope>NUCLEOTIDE SEQUENCE [LARGE SCALE GENOMIC DNA]</scope>
    <source>
        <strain evidence="2 3">DSM 27192</strain>
    </source>
</reference>